<proteinExistence type="predicted"/>
<keyword evidence="3" id="KW-1185">Reference proteome</keyword>
<keyword evidence="1" id="KW-0472">Membrane</keyword>
<evidence type="ECO:0000313" key="2">
    <source>
        <dbReference type="EMBL" id="KAG7055753.1"/>
    </source>
</evidence>
<keyword evidence="1" id="KW-1133">Transmembrane helix</keyword>
<protein>
    <submittedName>
        <fullName evidence="2">Dihydroorotase</fullName>
    </submittedName>
</protein>
<dbReference type="AlphaFoldDB" id="A0A9P7RFI7"/>
<evidence type="ECO:0000256" key="1">
    <source>
        <dbReference type="SAM" id="Phobius"/>
    </source>
</evidence>
<comment type="caution">
    <text evidence="2">The sequence shown here is derived from an EMBL/GenBank/DDBJ whole genome shotgun (WGS) entry which is preliminary data.</text>
</comment>
<keyword evidence="1" id="KW-0812">Transmembrane</keyword>
<dbReference type="Proteomes" id="UP000699042">
    <property type="component" value="Unassembled WGS sequence"/>
</dbReference>
<evidence type="ECO:0000313" key="3">
    <source>
        <dbReference type="Proteomes" id="UP000699042"/>
    </source>
</evidence>
<feature type="transmembrane region" description="Helical" evidence="1">
    <location>
        <begin position="342"/>
        <end position="371"/>
    </location>
</feature>
<accession>A0A9P7RFI7</accession>
<reference evidence="2" key="1">
    <citation type="submission" date="2021-05" db="EMBL/GenBank/DDBJ databases">
        <title>Comparative genomics of three Colletotrichum scovillei strains and genetic complementation revealed genes involved fungal growth and virulence on chili pepper.</title>
        <authorList>
            <person name="Hsieh D.-K."/>
            <person name="Chuang S.-C."/>
            <person name="Chen C.-Y."/>
            <person name="Chao Y.-T."/>
            <person name="Lu M.-Y.J."/>
            <person name="Lee M.-H."/>
            <person name="Shih M.-C."/>
        </authorList>
    </citation>
    <scope>NUCLEOTIDE SEQUENCE</scope>
    <source>
        <strain evidence="2">Coll-153</strain>
    </source>
</reference>
<sequence>MLEMTALTAGSTEPISQTTWLRTLQTGYGKPDSQLDSYILALERKLEVFSENQHIIRTFRQLLELVEVVKQNGTEPRAEIGRLAVNLCTSRQWLPRSDINRLPTTLIDIVYNSIDFAIEILLLHRFNTTGESRPPGEHDFKWEKEDNIIVARRAILPQQDDSLDSKIFDHTFTLRDFQEFGDFVIQPTDNILEHLLMQKHKKRPNRITLLVFFHVSAMERIHDWNETLRPSQPGGRRSFIDSDFIEETLQTVSLILPYNDLESIEWFKRYYQKFQRTLPRRFRSLSGIDPRAGQLPVASRQAVDYNYWLPRLLELEKEFLNYSPRTLRQFLRDRRRYRDWTLYWVGLVALVLTLISSLTGVASAIVGGLALKDDKNDTNLVTAACCCRDEVALTNVVTTASIAPASVPVVTLEPAQAIDPTRTLVVTVRVTTTVTMTGA</sequence>
<name>A0A9P7RFI7_9PEZI</name>
<dbReference type="EMBL" id="JAESDN010000002">
    <property type="protein sequence ID" value="KAG7055753.1"/>
    <property type="molecule type" value="Genomic_DNA"/>
</dbReference>
<organism evidence="2 3">
    <name type="scientific">Colletotrichum scovillei</name>
    <dbReference type="NCBI Taxonomy" id="1209932"/>
    <lineage>
        <taxon>Eukaryota</taxon>
        <taxon>Fungi</taxon>
        <taxon>Dikarya</taxon>
        <taxon>Ascomycota</taxon>
        <taxon>Pezizomycotina</taxon>
        <taxon>Sordariomycetes</taxon>
        <taxon>Hypocreomycetidae</taxon>
        <taxon>Glomerellales</taxon>
        <taxon>Glomerellaceae</taxon>
        <taxon>Colletotrichum</taxon>
        <taxon>Colletotrichum acutatum species complex</taxon>
    </lineage>
</organism>
<gene>
    <name evidence="2" type="ORF">JMJ77_008204</name>
</gene>